<organism evidence="1 2">
    <name type="scientific">Cetraspora pellucida</name>
    <dbReference type="NCBI Taxonomy" id="1433469"/>
    <lineage>
        <taxon>Eukaryota</taxon>
        <taxon>Fungi</taxon>
        <taxon>Fungi incertae sedis</taxon>
        <taxon>Mucoromycota</taxon>
        <taxon>Glomeromycotina</taxon>
        <taxon>Glomeromycetes</taxon>
        <taxon>Diversisporales</taxon>
        <taxon>Gigasporaceae</taxon>
        <taxon>Cetraspora</taxon>
    </lineage>
</organism>
<comment type="caution">
    <text evidence="1">The sequence shown here is derived from an EMBL/GenBank/DDBJ whole genome shotgun (WGS) entry which is preliminary data.</text>
</comment>
<reference evidence="1" key="1">
    <citation type="submission" date="2021-06" db="EMBL/GenBank/DDBJ databases">
        <authorList>
            <person name="Kallberg Y."/>
            <person name="Tangrot J."/>
            <person name="Rosling A."/>
        </authorList>
    </citation>
    <scope>NUCLEOTIDE SEQUENCE</scope>
    <source>
        <strain evidence="1">28 12/20/2015</strain>
    </source>
</reference>
<name>A0ACA9K2W9_9GLOM</name>
<gene>
    <name evidence="1" type="ORF">SPELUC_LOCUS670</name>
</gene>
<evidence type="ECO:0000313" key="1">
    <source>
        <dbReference type="EMBL" id="CAG8448749.1"/>
    </source>
</evidence>
<proteinExistence type="predicted"/>
<evidence type="ECO:0000313" key="2">
    <source>
        <dbReference type="Proteomes" id="UP000789366"/>
    </source>
</evidence>
<dbReference type="Proteomes" id="UP000789366">
    <property type="component" value="Unassembled WGS sequence"/>
</dbReference>
<keyword evidence="2" id="KW-1185">Reference proteome</keyword>
<accession>A0ACA9K2W9</accession>
<sequence length="522" mass="60601">MKNNSEYYHKMMENDSEYYRNNDFNLEIAENLYIFALAQKSENKKNYKCKKLSFTHKYFDTIVNKKGKEVRVCKVINEDGIKCSTEYKNVGSSTGNLITHLRDSHEIVSQDDNENVKKPLLIVTDKVYKEKMAEFDPSFIIPGEKKIRTMIFKSYKYNCENLLNLLIQTAENVFLTIDFWSSKAKHRYLGVTATWIMSNFKIKDVMLENKYILSLHSSKVIADELHKYIKAWNLEHHIISITTDNSKNMVSAFPLLNQKDGCRRIKCLPCMAHTLQLAIGKRLALAEVLVARVRRLIQFFQYQKQIEQLEEVQMRLGYTDIDAIIQLQTNLYTSVDQDIKKDRNKLRKILLSDNDKVIPTINEIIFDLANETSSSNNLFLDKDTVFGLNAKEIQPIDFDKEENDPNDLGLMAALLDSHYKSLDFLGNDSEKQQIIQKLRNEFSEIGEPTSEIPINPTPPIPGSLTCSHKEYHQQRQMKRKKKSKLVLAEQVLNKASTYLSLPSALDTEDPLSWWKTHLQKFL</sequence>
<protein>
    <submittedName>
        <fullName evidence="1">8418_t:CDS:1</fullName>
    </submittedName>
</protein>
<dbReference type="EMBL" id="CAJVPW010000280">
    <property type="protein sequence ID" value="CAG8448749.1"/>
    <property type="molecule type" value="Genomic_DNA"/>
</dbReference>